<dbReference type="Proteomes" id="UP000255334">
    <property type="component" value="Unassembled WGS sequence"/>
</dbReference>
<accession>A0A370X4J4</accession>
<keyword evidence="3" id="KW-1185">Reference proteome</keyword>
<feature type="signal peptide" evidence="1">
    <location>
        <begin position="1"/>
        <end position="20"/>
    </location>
</feature>
<gene>
    <name evidence="2" type="ORF">DWU99_12415</name>
</gene>
<reference evidence="2 3" key="1">
    <citation type="submission" date="2018-07" db="EMBL/GenBank/DDBJ databases">
        <title>Dyella monticola sp. nov. and Dyella psychrodurans sp. nov. isolated from monsoon evergreen broad-leaved forest soil of Dinghu Mountain, China.</title>
        <authorList>
            <person name="Gao Z."/>
            <person name="Qiu L."/>
        </authorList>
    </citation>
    <scope>NUCLEOTIDE SEQUENCE [LARGE SCALE GENOMIC DNA]</scope>
    <source>
        <strain evidence="2 3">4MSK11</strain>
    </source>
</reference>
<dbReference type="Gene3D" id="2.60.120.430">
    <property type="entry name" value="Galactose-binding lectin"/>
    <property type="match status" value="1"/>
</dbReference>
<feature type="chain" id="PRO_5016934950" evidence="1">
    <location>
        <begin position="21"/>
        <end position="713"/>
    </location>
</feature>
<evidence type="ECO:0000256" key="1">
    <source>
        <dbReference type="SAM" id="SignalP"/>
    </source>
</evidence>
<evidence type="ECO:0000313" key="3">
    <source>
        <dbReference type="Proteomes" id="UP000255334"/>
    </source>
</evidence>
<dbReference type="AlphaFoldDB" id="A0A370X4J4"/>
<dbReference type="InterPro" id="IPR017853">
    <property type="entry name" value="GH"/>
</dbReference>
<evidence type="ECO:0000313" key="2">
    <source>
        <dbReference type="EMBL" id="RDS83339.1"/>
    </source>
</evidence>
<sequence>MKRVALFVTLALCASPFDHAAAVEVTDLSTATSGTQIQLLQVERVGSTEHDSRGTALQRYAFQPSSQPQLVITPTNGMWNWSGQGALQIDVQNAMAWAVTLVVDIDGAAPNQHLHAVVGLPAGPAQTLVVPLHDASPRSFGMQVGPLMPFDDHGRDVFVATKVEGAIDPAQIRAIHLSMSAPQAVQQLLLGKVDTAVGDASLQDAYRGIVDQWGQYTRGKWPEKVGSDAVLRAGHMQEQHTLNAEMAERHGLDVYGGRQDIALTRTGWFHTQKAKGRWWLVTPDGHAFFSLGVNAVAADNSRTYVQGREYMFVNLPLDEAPWHTFYGLSDSRDAERVASMGLGANRGRWFDFYEANLYRASGADWLTIWRRRALDRLQAWGFNTIGNWSDDALGKMHRVAYTLPIYIDGTFGNVSSGFDYWGRMPDPFDPRFARAVEQAVANATENGRKDPWLLGYFADNELAWAGFGPQGRWNLAMGTLRGEARSDAKQAFIAMLKKKYGEPAKFAAAWGIALADWSALNATNFAAPEPGDAHPAIAEDYSAWLRMYADKYFSTVAAAIHRHDSHHLFLGGRFAVNTPEAVASCAQYCDVISFNLYADVPQHGVDLDAVHKLDKPVLITEFHFGSDDRGPFGKGVVSVWNEAQRGEAYARFVQAAASDPAIVGTHWFEYADQPVTGRLIDGENSHIGLVGITDLPFGGFVEAVRKANLGLSH</sequence>
<organism evidence="2 3">
    <name type="scientific">Dyella psychrodurans</name>
    <dbReference type="NCBI Taxonomy" id="1927960"/>
    <lineage>
        <taxon>Bacteria</taxon>
        <taxon>Pseudomonadati</taxon>
        <taxon>Pseudomonadota</taxon>
        <taxon>Gammaproteobacteria</taxon>
        <taxon>Lysobacterales</taxon>
        <taxon>Rhodanobacteraceae</taxon>
        <taxon>Dyella</taxon>
    </lineage>
</organism>
<dbReference type="Gene3D" id="3.20.20.80">
    <property type="entry name" value="Glycosidases"/>
    <property type="match status" value="1"/>
</dbReference>
<dbReference type="SUPFAM" id="SSF51445">
    <property type="entry name" value="(Trans)glycosidases"/>
    <property type="match status" value="1"/>
</dbReference>
<keyword evidence="1" id="KW-0732">Signal</keyword>
<dbReference type="OrthoDB" id="9760450at2"/>
<dbReference type="RefSeq" id="WP_115478378.1">
    <property type="nucleotide sequence ID" value="NZ_QRBF01000004.1"/>
</dbReference>
<proteinExistence type="predicted"/>
<dbReference type="EMBL" id="QRBF01000004">
    <property type="protein sequence ID" value="RDS83339.1"/>
    <property type="molecule type" value="Genomic_DNA"/>
</dbReference>
<comment type="caution">
    <text evidence="2">The sequence shown here is derived from an EMBL/GenBank/DDBJ whole genome shotgun (WGS) entry which is preliminary data.</text>
</comment>
<protein>
    <submittedName>
        <fullName evidence="2">Beta-agarase</fullName>
    </submittedName>
</protein>
<name>A0A370X4J4_9GAMM</name>